<dbReference type="Proteomes" id="UP001449657">
    <property type="component" value="Chromosome"/>
</dbReference>
<dbReference type="SUPFAM" id="SSF49464">
    <property type="entry name" value="Carboxypeptidase regulatory domain-like"/>
    <property type="match status" value="1"/>
</dbReference>
<evidence type="ECO:0000313" key="1">
    <source>
        <dbReference type="EMBL" id="WZN45156.1"/>
    </source>
</evidence>
<proteinExistence type="predicted"/>
<protein>
    <recommendedName>
        <fullName evidence="3">Carboxypeptidase regulatory-like domain-containing protein</fullName>
    </recommendedName>
</protein>
<name>A0ABZ2YYT5_9BACT</name>
<dbReference type="PROSITE" id="PS51257">
    <property type="entry name" value="PROKAR_LIPOPROTEIN"/>
    <property type="match status" value="1"/>
</dbReference>
<sequence length="229" mass="24802">MKIIIPILASFVFLGGAGCKKAADLKATGHVEGQVIDQNTGNPIPGAKLYVSGCKSGFLGGSGSCNQLATAITDAEGKYRITWNGDGYSNTFYLRAAYTDSAQIAETGYGTLLNLETNNIVNKFGYKGRKVNVRVTVNKNEGRLLRLRYGSTFPTRALLRPGAADTTFTVWTVPGQSTPLWIAALDQQQENYHGVSVLIRVAPWTEAVRDTAFVIDDILAQPKLPQFQP</sequence>
<keyword evidence="2" id="KW-1185">Reference proteome</keyword>
<dbReference type="RefSeq" id="WP_341839911.1">
    <property type="nucleotide sequence ID" value="NZ_CP149792.1"/>
</dbReference>
<dbReference type="EMBL" id="CP150096">
    <property type="protein sequence ID" value="WZN45156.1"/>
    <property type="molecule type" value="Genomic_DNA"/>
</dbReference>
<accession>A0ABZ2YYT5</accession>
<evidence type="ECO:0008006" key="3">
    <source>
        <dbReference type="Google" id="ProtNLM"/>
    </source>
</evidence>
<reference evidence="1 2" key="1">
    <citation type="submission" date="2024-03" db="EMBL/GenBank/DDBJ databases">
        <title>Chitinophaga caseinilytica sp. nov., a casein hydrolysing bacterium isolated from forest soil.</title>
        <authorList>
            <person name="Lee D.S."/>
            <person name="Han D.M."/>
            <person name="Baek J.H."/>
            <person name="Choi D.G."/>
            <person name="Jeon J.H."/>
            <person name="Jeon C.O."/>
        </authorList>
    </citation>
    <scope>NUCLEOTIDE SEQUENCE [LARGE SCALE GENOMIC DNA]</scope>
    <source>
        <strain evidence="1 2">KACC 19118</strain>
    </source>
</reference>
<evidence type="ECO:0000313" key="2">
    <source>
        <dbReference type="Proteomes" id="UP001449657"/>
    </source>
</evidence>
<dbReference type="InterPro" id="IPR008969">
    <property type="entry name" value="CarboxyPept-like_regulatory"/>
</dbReference>
<organism evidence="1 2">
    <name type="scientific">Chitinophaga caseinilytica</name>
    <dbReference type="NCBI Taxonomy" id="2267521"/>
    <lineage>
        <taxon>Bacteria</taxon>
        <taxon>Pseudomonadati</taxon>
        <taxon>Bacteroidota</taxon>
        <taxon>Chitinophagia</taxon>
        <taxon>Chitinophagales</taxon>
        <taxon>Chitinophagaceae</taxon>
        <taxon>Chitinophaga</taxon>
    </lineage>
</organism>
<gene>
    <name evidence="1" type="ORF">WJU22_19855</name>
</gene>
<dbReference type="Gene3D" id="2.60.40.1120">
    <property type="entry name" value="Carboxypeptidase-like, regulatory domain"/>
    <property type="match status" value="1"/>
</dbReference>